<dbReference type="OrthoDB" id="10262609at2759"/>
<feature type="compositionally biased region" description="Basic and acidic residues" evidence="2">
    <location>
        <begin position="479"/>
        <end position="489"/>
    </location>
</feature>
<dbReference type="InParanoid" id="A0A7C8MUR9"/>
<keyword evidence="4" id="KW-1185">Reference proteome</keyword>
<dbReference type="Gene3D" id="1.20.140.30">
    <property type="entry name" value="MOB kinase activator"/>
    <property type="match status" value="1"/>
</dbReference>
<dbReference type="EMBL" id="WUBL01000049">
    <property type="protein sequence ID" value="KAF2968535.1"/>
    <property type="molecule type" value="Genomic_DNA"/>
</dbReference>
<comment type="caution">
    <text evidence="3">The sequence shown here is derived from an EMBL/GenBank/DDBJ whole genome shotgun (WGS) entry which is preliminary data.</text>
</comment>
<evidence type="ECO:0000256" key="1">
    <source>
        <dbReference type="PIRSR" id="PIRSR605301-1"/>
    </source>
</evidence>
<feature type="compositionally biased region" description="Polar residues" evidence="2">
    <location>
        <begin position="21"/>
        <end position="30"/>
    </location>
</feature>
<evidence type="ECO:0008006" key="5">
    <source>
        <dbReference type="Google" id="ProtNLM"/>
    </source>
</evidence>
<dbReference type="Proteomes" id="UP000481858">
    <property type="component" value="Unassembled WGS sequence"/>
</dbReference>
<dbReference type="Pfam" id="PF03637">
    <property type="entry name" value="Mob1_phocein"/>
    <property type="match status" value="1"/>
</dbReference>
<feature type="binding site" evidence="1">
    <location>
        <position position="251"/>
    </location>
    <ligand>
        <name>Zn(2+)</name>
        <dbReference type="ChEBI" id="CHEBI:29105"/>
    </ligand>
</feature>
<feature type="region of interest" description="Disordered" evidence="2">
    <location>
        <begin position="383"/>
        <end position="495"/>
    </location>
</feature>
<reference evidence="3 4" key="1">
    <citation type="submission" date="2019-12" db="EMBL/GenBank/DDBJ databases">
        <title>Draft genome sequence of the ascomycete Xylaria multiplex DSM 110363.</title>
        <authorList>
            <person name="Buettner E."/>
            <person name="Kellner H."/>
        </authorList>
    </citation>
    <scope>NUCLEOTIDE SEQUENCE [LARGE SCALE GENOMIC DNA]</scope>
    <source>
        <strain evidence="3 4">DSM 110363</strain>
    </source>
</reference>
<feature type="region of interest" description="Disordered" evidence="2">
    <location>
        <begin position="288"/>
        <end position="346"/>
    </location>
</feature>
<dbReference type="AlphaFoldDB" id="A0A7C8MUR9"/>
<feature type="compositionally biased region" description="Polar residues" evidence="2">
    <location>
        <begin position="417"/>
        <end position="432"/>
    </location>
</feature>
<keyword evidence="1" id="KW-0862">Zinc</keyword>
<feature type="region of interest" description="Disordered" evidence="2">
    <location>
        <begin position="1"/>
        <end position="30"/>
    </location>
</feature>
<feature type="binding site" evidence="1">
    <location>
        <position position="174"/>
    </location>
    <ligand>
        <name>Zn(2+)</name>
        <dbReference type="ChEBI" id="CHEBI:29105"/>
    </ligand>
</feature>
<feature type="compositionally biased region" description="Basic and acidic residues" evidence="2">
    <location>
        <begin position="444"/>
        <end position="460"/>
    </location>
</feature>
<keyword evidence="1" id="KW-0479">Metal-binding</keyword>
<proteinExistence type="predicted"/>
<dbReference type="SUPFAM" id="SSF101152">
    <property type="entry name" value="Mob1/phocein"/>
    <property type="match status" value="1"/>
</dbReference>
<protein>
    <recommendedName>
        <fullName evidence="5">Mob1/phocein</fullName>
    </recommendedName>
</protein>
<gene>
    <name evidence="3" type="ORF">GQX73_g5053</name>
</gene>
<feature type="binding site" evidence="1">
    <location>
        <position position="256"/>
    </location>
    <ligand>
        <name>Zn(2+)</name>
        <dbReference type="ChEBI" id="CHEBI:29105"/>
    </ligand>
</feature>
<feature type="binding site" evidence="1">
    <location>
        <position position="169"/>
    </location>
    <ligand>
        <name>Zn(2+)</name>
        <dbReference type="ChEBI" id="CHEBI:29105"/>
    </ligand>
</feature>
<feature type="compositionally biased region" description="Basic and acidic residues" evidence="2">
    <location>
        <begin position="391"/>
        <end position="412"/>
    </location>
</feature>
<feature type="compositionally biased region" description="Basic and acidic residues" evidence="2">
    <location>
        <begin position="299"/>
        <end position="312"/>
    </location>
</feature>
<name>A0A7C8MUR9_9PEZI</name>
<organism evidence="3 4">
    <name type="scientific">Xylaria multiplex</name>
    <dbReference type="NCBI Taxonomy" id="323545"/>
    <lineage>
        <taxon>Eukaryota</taxon>
        <taxon>Fungi</taxon>
        <taxon>Dikarya</taxon>
        <taxon>Ascomycota</taxon>
        <taxon>Pezizomycotina</taxon>
        <taxon>Sordariomycetes</taxon>
        <taxon>Xylariomycetidae</taxon>
        <taxon>Xylariales</taxon>
        <taxon>Xylariaceae</taxon>
        <taxon>Xylaria</taxon>
    </lineage>
</organism>
<feature type="compositionally biased region" description="Polar residues" evidence="2">
    <location>
        <begin position="461"/>
        <end position="473"/>
    </location>
</feature>
<dbReference type="InterPro" id="IPR005301">
    <property type="entry name" value="MOB_kinase_act_fam"/>
</dbReference>
<accession>A0A7C8MUR9</accession>
<sequence length="495" mass="53956">MSLTQGSPRLPSPPPAAEIQLSPSLSTAASRQAQQIEQTVNDANAKRRIHPGTKAEDMAAGPPLVPLNEVCIQSLSLSRGGGADGVDGGDRAGGGDDLDSAFQLQEHLAALHYHHTASNTTAITRTAAAQLTQPPPSIDRTLWLYELCRFLIAECNSLIVGFLFDTPPCSSATCPEMRASEWQFLCAVHDQPKSCCAIDYCCHTLDWAANVVTNPKIFPSRFVLVSEGHDKSAVLKNLINVFRRLHRIFAHAWFQHREVFWSVESRTGLYAFFKTVCDIVSNKEEKRHTVTSIAKPPSHHNDGFEHDDDRNSLHARRSNTARHSSRPSTGSAVTTVIEEGEDEHSEVTNKLKDMHLSASNIAEEESGIEVPVIVERGIGESAPTNAQAAERSQHTSDQDHSQGESSSERSESAQESDVPQDTPLLSQETPQEPSEPLAQAHSTADNEDKQTIPDVTDSRSNEIPTSTTVNTSEEATELSSEKNDEKSTIEDSSTG</sequence>
<dbReference type="InterPro" id="IPR036703">
    <property type="entry name" value="MOB_kinase_act_sf"/>
</dbReference>
<feature type="compositionally biased region" description="Basic residues" evidence="2">
    <location>
        <begin position="313"/>
        <end position="325"/>
    </location>
</feature>
<dbReference type="SMART" id="SM01388">
    <property type="entry name" value="Mob1_phocein"/>
    <property type="match status" value="1"/>
</dbReference>
<evidence type="ECO:0000313" key="4">
    <source>
        <dbReference type="Proteomes" id="UP000481858"/>
    </source>
</evidence>
<dbReference type="PANTHER" id="PTHR22599">
    <property type="entry name" value="MPS ONE BINDER KINASE ACTIVATOR-LIKE MOB"/>
    <property type="match status" value="1"/>
</dbReference>
<evidence type="ECO:0000256" key="2">
    <source>
        <dbReference type="SAM" id="MobiDB-lite"/>
    </source>
</evidence>
<evidence type="ECO:0000313" key="3">
    <source>
        <dbReference type="EMBL" id="KAF2968535.1"/>
    </source>
</evidence>